<dbReference type="AlphaFoldDB" id="A0A7W5YD26"/>
<dbReference type="EMBL" id="JACIBV010000001">
    <property type="protein sequence ID" value="MBB3729938.1"/>
    <property type="molecule type" value="Genomic_DNA"/>
</dbReference>
<dbReference type="Pfam" id="PF01740">
    <property type="entry name" value="STAS"/>
    <property type="match status" value="1"/>
</dbReference>
<dbReference type="PROSITE" id="PS50801">
    <property type="entry name" value="STAS"/>
    <property type="match status" value="1"/>
</dbReference>
<organism evidence="4 5">
    <name type="scientific">Nonomuraea dietziae</name>
    <dbReference type="NCBI Taxonomy" id="65515"/>
    <lineage>
        <taxon>Bacteria</taxon>
        <taxon>Bacillati</taxon>
        <taxon>Actinomycetota</taxon>
        <taxon>Actinomycetes</taxon>
        <taxon>Streptosporangiales</taxon>
        <taxon>Streptosporangiaceae</taxon>
        <taxon>Nonomuraea</taxon>
    </lineage>
</organism>
<reference evidence="4 5" key="1">
    <citation type="submission" date="2020-08" db="EMBL/GenBank/DDBJ databases">
        <title>Sequencing the genomes of 1000 actinobacteria strains.</title>
        <authorList>
            <person name="Klenk H.-P."/>
        </authorList>
    </citation>
    <scope>NUCLEOTIDE SEQUENCE [LARGE SCALE GENOMIC DNA]</scope>
    <source>
        <strain evidence="4 5">DSM 44320</strain>
    </source>
</reference>
<dbReference type="InterPro" id="IPR002645">
    <property type="entry name" value="STAS_dom"/>
</dbReference>
<gene>
    <name evidence="4" type="ORF">FHR33_005798</name>
</gene>
<evidence type="ECO:0000259" key="3">
    <source>
        <dbReference type="PROSITE" id="PS50801"/>
    </source>
</evidence>
<protein>
    <recommendedName>
        <fullName evidence="2">Anti-sigma factor antagonist</fullName>
    </recommendedName>
</protein>
<dbReference type="CDD" id="cd07043">
    <property type="entry name" value="STAS_anti-anti-sigma_factors"/>
    <property type="match status" value="1"/>
</dbReference>
<dbReference type="NCBIfam" id="TIGR00377">
    <property type="entry name" value="ant_ant_sig"/>
    <property type="match status" value="1"/>
</dbReference>
<proteinExistence type="inferred from homology"/>
<evidence type="ECO:0000256" key="1">
    <source>
        <dbReference type="ARBA" id="ARBA00009013"/>
    </source>
</evidence>
<dbReference type="Proteomes" id="UP000579945">
    <property type="component" value="Unassembled WGS sequence"/>
</dbReference>
<dbReference type="InterPro" id="IPR003658">
    <property type="entry name" value="Anti-sigma_ant"/>
</dbReference>
<evidence type="ECO:0000256" key="2">
    <source>
        <dbReference type="RuleBase" id="RU003749"/>
    </source>
</evidence>
<name>A0A7W5YD26_9ACTN</name>
<dbReference type="GO" id="GO:0043856">
    <property type="term" value="F:anti-sigma factor antagonist activity"/>
    <property type="evidence" value="ECO:0007669"/>
    <property type="project" value="InterPro"/>
</dbReference>
<comment type="similarity">
    <text evidence="1 2">Belongs to the anti-sigma-factor antagonist family.</text>
</comment>
<dbReference type="GeneID" id="95392106"/>
<dbReference type="SUPFAM" id="SSF52091">
    <property type="entry name" value="SpoIIaa-like"/>
    <property type="match status" value="1"/>
</dbReference>
<evidence type="ECO:0000313" key="5">
    <source>
        <dbReference type="Proteomes" id="UP000579945"/>
    </source>
</evidence>
<keyword evidence="5" id="KW-1185">Reference proteome</keyword>
<dbReference type="InterPro" id="IPR036513">
    <property type="entry name" value="STAS_dom_sf"/>
</dbReference>
<evidence type="ECO:0000313" key="4">
    <source>
        <dbReference type="EMBL" id="MBB3729938.1"/>
    </source>
</evidence>
<dbReference type="PANTHER" id="PTHR33495">
    <property type="entry name" value="ANTI-SIGMA FACTOR ANTAGONIST TM_1081-RELATED-RELATED"/>
    <property type="match status" value="1"/>
</dbReference>
<feature type="domain" description="STAS" evidence="3">
    <location>
        <begin position="4"/>
        <end position="113"/>
    </location>
</feature>
<comment type="caution">
    <text evidence="4">The sequence shown here is derived from an EMBL/GenBank/DDBJ whole genome shotgun (WGS) entry which is preliminary data.</text>
</comment>
<sequence length="120" mass="12722">MEALSLSCQQLPGVTLIQVGGQLDVTNDTQLEAFVLQARRRLSDHLVFDLGELTFMGSSGLRVVLDAYRAGAGHGGAVYLAALQPEPARLVEITGAGRHLRVCATALEALTHALAARITE</sequence>
<dbReference type="Gene3D" id="3.30.750.24">
    <property type="entry name" value="STAS domain"/>
    <property type="match status" value="1"/>
</dbReference>
<dbReference type="RefSeq" id="WP_183653907.1">
    <property type="nucleotide sequence ID" value="NZ_BAAAXX010000142.1"/>
</dbReference>
<dbReference type="PANTHER" id="PTHR33495:SF2">
    <property type="entry name" value="ANTI-SIGMA FACTOR ANTAGONIST TM_1081-RELATED"/>
    <property type="match status" value="1"/>
</dbReference>
<accession>A0A7W5YD26</accession>